<dbReference type="Pfam" id="PF00847">
    <property type="entry name" value="AP2"/>
    <property type="match status" value="1"/>
</dbReference>
<protein>
    <recommendedName>
        <fullName evidence="8">AP2/ERF domain-containing protein</fullName>
    </recommendedName>
</protein>
<feature type="region of interest" description="Disordered" evidence="7">
    <location>
        <begin position="80"/>
        <end position="119"/>
    </location>
</feature>
<keyword evidence="2" id="KW-0611">Plant defense</keyword>
<dbReference type="InterPro" id="IPR036955">
    <property type="entry name" value="AP2/ERF_dom_sf"/>
</dbReference>
<dbReference type="InterPro" id="IPR050913">
    <property type="entry name" value="AP2/ERF_ERF"/>
</dbReference>
<keyword evidence="4" id="KW-0238">DNA-binding</keyword>
<evidence type="ECO:0000256" key="3">
    <source>
        <dbReference type="ARBA" id="ARBA00023015"/>
    </source>
</evidence>
<feature type="region of interest" description="Disordered" evidence="7">
    <location>
        <begin position="257"/>
        <end position="276"/>
    </location>
</feature>
<evidence type="ECO:0000313" key="9">
    <source>
        <dbReference type="EMBL" id="KAK9063165.1"/>
    </source>
</evidence>
<dbReference type="InterPro" id="IPR001471">
    <property type="entry name" value="AP2/ERF_dom"/>
</dbReference>
<dbReference type="PANTHER" id="PTHR31194:SF202">
    <property type="entry name" value="ETHYLENE-RESPONSIVE TRANSCRIPTION FACTOR ERF070"/>
    <property type="match status" value="1"/>
</dbReference>
<dbReference type="GO" id="GO:0005634">
    <property type="term" value="C:nucleus"/>
    <property type="evidence" value="ECO:0007669"/>
    <property type="project" value="UniProtKB-SubCell"/>
</dbReference>
<evidence type="ECO:0000256" key="7">
    <source>
        <dbReference type="SAM" id="MobiDB-lite"/>
    </source>
</evidence>
<dbReference type="CDD" id="cd00018">
    <property type="entry name" value="AP2"/>
    <property type="match status" value="1"/>
</dbReference>
<evidence type="ECO:0000256" key="2">
    <source>
        <dbReference type="ARBA" id="ARBA00022821"/>
    </source>
</evidence>
<name>A0AAP0GY49_9ASTR</name>
<dbReference type="PRINTS" id="PR00367">
    <property type="entry name" value="ETHRSPELEMNT"/>
</dbReference>
<evidence type="ECO:0000256" key="6">
    <source>
        <dbReference type="ARBA" id="ARBA00023242"/>
    </source>
</evidence>
<gene>
    <name evidence="9" type="ORF">SSX86_017035</name>
</gene>
<dbReference type="FunFam" id="3.30.730.10:FF:000001">
    <property type="entry name" value="Ethylene-responsive transcription factor 2"/>
    <property type="match status" value="1"/>
</dbReference>
<dbReference type="SMART" id="SM00380">
    <property type="entry name" value="AP2"/>
    <property type="match status" value="1"/>
</dbReference>
<evidence type="ECO:0000256" key="5">
    <source>
        <dbReference type="ARBA" id="ARBA00023163"/>
    </source>
</evidence>
<feature type="region of interest" description="Disordered" evidence="7">
    <location>
        <begin position="22"/>
        <end position="63"/>
    </location>
</feature>
<comment type="subcellular location">
    <subcellularLocation>
        <location evidence="1">Nucleus</location>
    </subcellularLocation>
</comment>
<feature type="region of interest" description="Disordered" evidence="7">
    <location>
        <begin position="191"/>
        <end position="246"/>
    </location>
</feature>
<reference evidence="9 10" key="1">
    <citation type="submission" date="2024-04" db="EMBL/GenBank/DDBJ databases">
        <title>The reference genome of an endangered Asteraceae, Deinandra increscens subsp. villosa, native to the Central Coast of California.</title>
        <authorList>
            <person name="Guilliams M."/>
            <person name="Hasenstab-Lehman K."/>
            <person name="Meyer R."/>
            <person name="Mcevoy S."/>
        </authorList>
    </citation>
    <scope>NUCLEOTIDE SEQUENCE [LARGE SCALE GENOMIC DNA]</scope>
    <source>
        <tissue evidence="9">Leaf</tissue>
    </source>
</reference>
<comment type="caution">
    <text evidence="9">The sequence shown here is derived from an EMBL/GenBank/DDBJ whole genome shotgun (WGS) entry which is preliminary data.</text>
</comment>
<dbReference type="EMBL" id="JBCNJP010000018">
    <property type="protein sequence ID" value="KAK9063165.1"/>
    <property type="molecule type" value="Genomic_DNA"/>
</dbReference>
<keyword evidence="10" id="KW-1185">Reference proteome</keyword>
<feature type="compositionally biased region" description="Polar residues" evidence="7">
    <location>
        <begin position="26"/>
        <end position="38"/>
    </location>
</feature>
<dbReference type="InterPro" id="IPR016177">
    <property type="entry name" value="DNA-bd_dom_sf"/>
</dbReference>
<evidence type="ECO:0000259" key="8">
    <source>
        <dbReference type="PROSITE" id="PS51032"/>
    </source>
</evidence>
<dbReference type="SUPFAM" id="SSF54171">
    <property type="entry name" value="DNA-binding domain"/>
    <property type="match status" value="1"/>
</dbReference>
<feature type="domain" description="AP2/ERF" evidence="8">
    <location>
        <begin position="113"/>
        <end position="170"/>
    </location>
</feature>
<dbReference type="GO" id="GO:0003677">
    <property type="term" value="F:DNA binding"/>
    <property type="evidence" value="ECO:0007669"/>
    <property type="project" value="UniProtKB-KW"/>
</dbReference>
<dbReference type="AlphaFoldDB" id="A0AAP0GY49"/>
<keyword evidence="5" id="KW-0804">Transcription</keyword>
<dbReference type="PANTHER" id="PTHR31194">
    <property type="entry name" value="SHN SHINE , DNA BINDING / TRANSCRIPTION FACTOR"/>
    <property type="match status" value="1"/>
</dbReference>
<dbReference type="PROSITE" id="PS51032">
    <property type="entry name" value="AP2_ERF"/>
    <property type="match status" value="1"/>
</dbReference>
<keyword evidence="6" id="KW-0539">Nucleus</keyword>
<evidence type="ECO:0000256" key="4">
    <source>
        <dbReference type="ARBA" id="ARBA00023125"/>
    </source>
</evidence>
<dbReference type="Proteomes" id="UP001408789">
    <property type="component" value="Unassembled WGS sequence"/>
</dbReference>
<proteinExistence type="predicted"/>
<dbReference type="GO" id="GO:0006952">
    <property type="term" value="P:defense response"/>
    <property type="evidence" value="ECO:0007669"/>
    <property type="project" value="UniProtKB-KW"/>
</dbReference>
<accession>A0AAP0GY49</accession>
<evidence type="ECO:0000313" key="10">
    <source>
        <dbReference type="Proteomes" id="UP001408789"/>
    </source>
</evidence>
<keyword evidence="3" id="KW-0805">Transcription regulation</keyword>
<dbReference type="GO" id="GO:0003700">
    <property type="term" value="F:DNA-binding transcription factor activity"/>
    <property type="evidence" value="ECO:0007669"/>
    <property type="project" value="InterPro"/>
</dbReference>
<dbReference type="Gene3D" id="3.30.730.10">
    <property type="entry name" value="AP2/ERF domain"/>
    <property type="match status" value="1"/>
</dbReference>
<evidence type="ECO:0000256" key="1">
    <source>
        <dbReference type="ARBA" id="ARBA00004123"/>
    </source>
</evidence>
<sequence length="358" mass="40098">MDEFSMFSPIKQTEHKRTVTMMVPATTKNVSDQENKASPSLVRISMTDPYATDSSSDDEDDTLFERQRVRKFVNEIKIQIGKKDSSSSSSSSSLRAKQKPMKKTTSSENKGRKFRGVRQRPWGKWAAEIRDPVRRVRLWLGTYSTAEEAARVYDNAAIRLRGPHALTNFTQPVHETPPPVHETVQPVLETPPPVLETKPPVHETPPPVLENPKPVHENPPLVNVSSTSECDSCEESHSNLQSPTSVLRFTNPSSIYTHSKEPLGPVNSESTHESGSVYGLDQTGLFEDVSMVDSIFEFQSRDPMQFGDGAPFYMMGDEFGSVDPIQFVHFDTVAVVDEFRYSVPDVGDPSTLDVENYF</sequence>
<organism evidence="9 10">
    <name type="scientific">Deinandra increscens subsp. villosa</name>
    <dbReference type="NCBI Taxonomy" id="3103831"/>
    <lineage>
        <taxon>Eukaryota</taxon>
        <taxon>Viridiplantae</taxon>
        <taxon>Streptophyta</taxon>
        <taxon>Embryophyta</taxon>
        <taxon>Tracheophyta</taxon>
        <taxon>Spermatophyta</taxon>
        <taxon>Magnoliopsida</taxon>
        <taxon>eudicotyledons</taxon>
        <taxon>Gunneridae</taxon>
        <taxon>Pentapetalae</taxon>
        <taxon>asterids</taxon>
        <taxon>campanulids</taxon>
        <taxon>Asterales</taxon>
        <taxon>Asteraceae</taxon>
        <taxon>Asteroideae</taxon>
        <taxon>Heliantheae alliance</taxon>
        <taxon>Madieae</taxon>
        <taxon>Madiinae</taxon>
        <taxon>Deinandra</taxon>
    </lineage>
</organism>